<feature type="domain" description="DUF5641" evidence="1">
    <location>
        <begin position="1"/>
        <end position="65"/>
    </location>
</feature>
<dbReference type="InterPro" id="IPR040676">
    <property type="entry name" value="DUF5641"/>
</dbReference>
<evidence type="ECO:0000313" key="2">
    <source>
        <dbReference type="EMBL" id="CDW58752.1"/>
    </source>
</evidence>
<evidence type="ECO:0000313" key="3">
    <source>
        <dbReference type="Proteomes" id="UP000030665"/>
    </source>
</evidence>
<proteinExistence type="predicted"/>
<dbReference type="OrthoDB" id="8019190at2759"/>
<name>A0A077ZEF3_TRITR</name>
<evidence type="ECO:0000259" key="1">
    <source>
        <dbReference type="Pfam" id="PF18701"/>
    </source>
</evidence>
<reference evidence="2" key="2">
    <citation type="submission" date="2014-03" db="EMBL/GenBank/DDBJ databases">
        <title>The whipworm genome and dual-species transcriptomics of an intimate host-pathogen interaction.</title>
        <authorList>
            <person name="Foth B.J."/>
            <person name="Tsai I.J."/>
            <person name="Reid A.J."/>
            <person name="Bancroft A.J."/>
            <person name="Nichol S."/>
            <person name="Tracey A."/>
            <person name="Holroyd N."/>
            <person name="Cotton J.A."/>
            <person name="Stanley E.J."/>
            <person name="Zarowiecki M."/>
            <person name="Liu J.Z."/>
            <person name="Huckvale T."/>
            <person name="Cooper P.J."/>
            <person name="Grencis R.K."/>
            <person name="Berriman M."/>
        </authorList>
    </citation>
    <scope>NUCLEOTIDE SEQUENCE [LARGE SCALE GENOMIC DNA]</scope>
</reference>
<keyword evidence="3" id="KW-1185">Reference proteome</keyword>
<sequence>MVNQSWKRWLREYLPTLQRRDNWWNDIANLRVGNFVLMVELSEDVGMFDSQTVVRITDSPDGIIK</sequence>
<organism evidence="2 3">
    <name type="scientific">Trichuris trichiura</name>
    <name type="common">Whipworm</name>
    <name type="synonym">Trichocephalus trichiurus</name>
    <dbReference type="NCBI Taxonomy" id="36087"/>
    <lineage>
        <taxon>Eukaryota</taxon>
        <taxon>Metazoa</taxon>
        <taxon>Ecdysozoa</taxon>
        <taxon>Nematoda</taxon>
        <taxon>Enoplea</taxon>
        <taxon>Dorylaimia</taxon>
        <taxon>Trichinellida</taxon>
        <taxon>Trichuridae</taxon>
        <taxon>Trichuris</taxon>
    </lineage>
</organism>
<dbReference type="Pfam" id="PF18701">
    <property type="entry name" value="DUF5641"/>
    <property type="match status" value="1"/>
</dbReference>
<gene>
    <name evidence="2" type="ORF">TTRE_0000707701</name>
</gene>
<accession>A0A077ZEF3</accession>
<dbReference type="EMBL" id="HG806405">
    <property type="protein sequence ID" value="CDW58752.1"/>
    <property type="molecule type" value="Genomic_DNA"/>
</dbReference>
<reference evidence="2" key="1">
    <citation type="submission" date="2014-01" db="EMBL/GenBank/DDBJ databases">
        <authorList>
            <person name="Aslett M."/>
        </authorList>
    </citation>
    <scope>NUCLEOTIDE SEQUENCE</scope>
</reference>
<dbReference type="AlphaFoldDB" id="A0A077ZEF3"/>
<dbReference type="Proteomes" id="UP000030665">
    <property type="component" value="Unassembled WGS sequence"/>
</dbReference>
<protein>
    <recommendedName>
        <fullName evidence="1">DUF5641 domain-containing protein</fullName>
    </recommendedName>
</protein>